<dbReference type="GO" id="GO:0016747">
    <property type="term" value="F:acyltransferase activity, transferring groups other than amino-acyl groups"/>
    <property type="evidence" value="ECO:0007669"/>
    <property type="project" value="InterPro"/>
</dbReference>
<dbReference type="AlphaFoldDB" id="A0A1Y5SCL7"/>
<feature type="domain" description="N-acetyltransferase" evidence="1">
    <location>
        <begin position="12"/>
        <end position="160"/>
    </location>
</feature>
<evidence type="ECO:0000259" key="1">
    <source>
        <dbReference type="PROSITE" id="PS51186"/>
    </source>
</evidence>
<dbReference type="Gene3D" id="3.40.630.30">
    <property type="match status" value="1"/>
</dbReference>
<name>A0A1Y5SCL7_9RHOB</name>
<sequence>MNATIRPHPLLGRLPELQDALIAHYKALSDASRRLRFLTPAADDAYLEKIGHRIAPDHVIEITLEGETAGILEIYTGRDGHAEIGISMEDRFQGRGLGGQLFAAGLDACAQMGVTSADLYFSSANTAIMHMCQERGAHIEREGSDVMAYIDLSNEMARAA</sequence>
<dbReference type="Proteomes" id="UP000193409">
    <property type="component" value="Unassembled WGS sequence"/>
</dbReference>
<dbReference type="SUPFAM" id="SSF55729">
    <property type="entry name" value="Acyl-CoA N-acyltransferases (Nat)"/>
    <property type="match status" value="1"/>
</dbReference>
<evidence type="ECO:0000313" key="2">
    <source>
        <dbReference type="EMBL" id="SLN36942.1"/>
    </source>
</evidence>
<protein>
    <recommendedName>
        <fullName evidence="1">N-acetyltransferase domain-containing protein</fullName>
    </recommendedName>
</protein>
<dbReference type="CDD" id="cd04301">
    <property type="entry name" value="NAT_SF"/>
    <property type="match status" value="1"/>
</dbReference>
<dbReference type="InterPro" id="IPR016181">
    <property type="entry name" value="Acyl_CoA_acyltransferase"/>
</dbReference>
<proteinExistence type="predicted"/>
<dbReference type="Pfam" id="PF00583">
    <property type="entry name" value="Acetyltransf_1"/>
    <property type="match status" value="1"/>
</dbReference>
<dbReference type="InterPro" id="IPR000182">
    <property type="entry name" value="GNAT_dom"/>
</dbReference>
<dbReference type="PROSITE" id="PS51186">
    <property type="entry name" value="GNAT"/>
    <property type="match status" value="1"/>
</dbReference>
<dbReference type="EMBL" id="FWFQ01000010">
    <property type="protein sequence ID" value="SLN36942.1"/>
    <property type="molecule type" value="Genomic_DNA"/>
</dbReference>
<evidence type="ECO:0000313" key="3">
    <source>
        <dbReference type="Proteomes" id="UP000193409"/>
    </source>
</evidence>
<gene>
    <name evidence="2" type="ORF">PSA7680_01792</name>
</gene>
<dbReference type="RefSeq" id="WP_085868352.1">
    <property type="nucleotide sequence ID" value="NZ_FWFQ01000010.1"/>
</dbReference>
<reference evidence="2 3" key="1">
    <citation type="submission" date="2017-03" db="EMBL/GenBank/DDBJ databases">
        <authorList>
            <person name="Afonso C.L."/>
            <person name="Miller P.J."/>
            <person name="Scott M.A."/>
            <person name="Spackman E."/>
            <person name="Goraichik I."/>
            <person name="Dimitrov K.M."/>
            <person name="Suarez D.L."/>
            <person name="Swayne D.E."/>
        </authorList>
    </citation>
    <scope>NUCLEOTIDE SEQUENCE [LARGE SCALE GENOMIC DNA]</scope>
    <source>
        <strain evidence="2 3">CECT 7680</strain>
    </source>
</reference>
<dbReference type="OrthoDB" id="7843527at2"/>
<organism evidence="2 3">
    <name type="scientific">Pseudoruegeria aquimaris</name>
    <dbReference type="NCBI Taxonomy" id="393663"/>
    <lineage>
        <taxon>Bacteria</taxon>
        <taxon>Pseudomonadati</taxon>
        <taxon>Pseudomonadota</taxon>
        <taxon>Alphaproteobacteria</taxon>
        <taxon>Rhodobacterales</taxon>
        <taxon>Roseobacteraceae</taxon>
        <taxon>Pseudoruegeria</taxon>
    </lineage>
</organism>
<keyword evidence="3" id="KW-1185">Reference proteome</keyword>
<accession>A0A1Y5SCL7</accession>